<dbReference type="InterPro" id="IPR002505">
    <property type="entry name" value="PTA_PTB"/>
</dbReference>
<keyword evidence="2" id="KW-0808">Transferase</keyword>
<dbReference type="PIRSF" id="PIRSF000428">
    <property type="entry name" value="P_Ac_trans"/>
    <property type="match status" value="1"/>
</dbReference>
<protein>
    <submittedName>
        <fullName evidence="5">Phosphate butyryltransferase</fullName>
    </submittedName>
</protein>
<dbReference type="PANTHER" id="PTHR43356">
    <property type="entry name" value="PHOSPHATE ACETYLTRANSFERASE"/>
    <property type="match status" value="1"/>
</dbReference>
<evidence type="ECO:0000313" key="5">
    <source>
        <dbReference type="EMBL" id="MBD8042087.1"/>
    </source>
</evidence>
<gene>
    <name evidence="5" type="ORF">H9625_16940</name>
</gene>
<organism evidence="5 6">
    <name type="scientific">Phocaeicola intestinalis</name>
    <dbReference type="NCBI Taxonomy" id="2762212"/>
    <lineage>
        <taxon>Bacteria</taxon>
        <taxon>Pseudomonadati</taxon>
        <taxon>Bacteroidota</taxon>
        <taxon>Bacteroidia</taxon>
        <taxon>Bacteroidales</taxon>
        <taxon>Bacteroidaceae</taxon>
        <taxon>Phocaeicola</taxon>
    </lineage>
</organism>
<feature type="domain" description="Phosphate acetyl/butaryl transferase" evidence="4">
    <location>
        <begin position="81"/>
        <end position="298"/>
    </location>
</feature>
<dbReference type="InterPro" id="IPR012147">
    <property type="entry name" value="P_Ac_Bu_trans"/>
</dbReference>
<keyword evidence="3" id="KW-0012">Acyltransferase</keyword>
<comment type="caution">
    <text evidence="5">The sequence shown here is derived from an EMBL/GenBank/DDBJ whole genome shotgun (WGS) entry which is preliminary data.</text>
</comment>
<evidence type="ECO:0000256" key="3">
    <source>
        <dbReference type="ARBA" id="ARBA00023315"/>
    </source>
</evidence>
<evidence type="ECO:0000256" key="2">
    <source>
        <dbReference type="ARBA" id="ARBA00022679"/>
    </source>
</evidence>
<name>A0ABR8YD82_9BACT</name>
<evidence type="ECO:0000259" key="4">
    <source>
        <dbReference type="Pfam" id="PF01515"/>
    </source>
</evidence>
<dbReference type="InterPro" id="IPR050500">
    <property type="entry name" value="Phos_Acetyltrans/Butyryltrans"/>
</dbReference>
<dbReference type="EMBL" id="JACSPP010000105">
    <property type="protein sequence ID" value="MBD8042087.1"/>
    <property type="molecule type" value="Genomic_DNA"/>
</dbReference>
<reference evidence="5 6" key="1">
    <citation type="submission" date="2020-08" db="EMBL/GenBank/DDBJ databases">
        <title>A Genomic Blueprint of the Chicken Gut Microbiome.</title>
        <authorList>
            <person name="Gilroy R."/>
            <person name="Ravi A."/>
            <person name="Getino M."/>
            <person name="Pursley I."/>
            <person name="Horton D.L."/>
            <person name="Alikhan N.-F."/>
            <person name="Baker D."/>
            <person name="Gharbi K."/>
            <person name="Hall N."/>
            <person name="Watson M."/>
            <person name="Adriaenssens E.M."/>
            <person name="Foster-Nyarko E."/>
            <person name="Jarju S."/>
            <person name="Secka A."/>
            <person name="Antonio M."/>
            <person name="Oren A."/>
            <person name="Chaudhuri R."/>
            <person name="La Ragione R.M."/>
            <person name="Hildebrand F."/>
            <person name="Pallen M.J."/>
        </authorList>
    </citation>
    <scope>NUCLEOTIDE SEQUENCE [LARGE SCALE GENOMIC DNA]</scope>
    <source>
        <strain evidence="5 6">Sa1CVN1</strain>
    </source>
</reference>
<proteinExistence type="inferred from homology"/>
<evidence type="ECO:0000256" key="1">
    <source>
        <dbReference type="ARBA" id="ARBA00005656"/>
    </source>
</evidence>
<keyword evidence="6" id="KW-1185">Reference proteome</keyword>
<dbReference type="Proteomes" id="UP000620874">
    <property type="component" value="Unassembled WGS sequence"/>
</dbReference>
<comment type="similarity">
    <text evidence="1">Belongs to the phosphate acetyltransferase and butyryltransferase family.</text>
</comment>
<dbReference type="Pfam" id="PF01515">
    <property type="entry name" value="PTA_PTB"/>
    <property type="match status" value="1"/>
</dbReference>
<sequence>MELLRTLSQVVNRLRSSCIRRRVAVVCPNDPHTEYVIIRSLREEIAEFLLVIDSAHKDMAYQLRGASPDFVRIYEASTPDEAAALAVELVRTGEADILMKGLINTDNLLRAVLKKEVGLLPPGGVLSHVAVAQVPLYHKLLLFSDAAVIPRPTLEQFRAMVSCDVALCRELGNEQPRIALIHCSEKVNEKFPHTLSYVHLKEEALQGRFGKVFIDGPMDAKTACDRHSGEIKGLSSPVVGNADVLIFPNIEAGNTFYKTLSLFGDANMAGMLTGTIAPVVVPSRSDSGNSKFYSLVLACLAGNLNQDTL</sequence>
<dbReference type="RefSeq" id="WP_022040987.1">
    <property type="nucleotide sequence ID" value="NZ_JACSPP010000105.1"/>
</dbReference>
<accession>A0ABR8YD82</accession>
<dbReference type="SUPFAM" id="SSF53659">
    <property type="entry name" value="Isocitrate/Isopropylmalate dehydrogenase-like"/>
    <property type="match status" value="1"/>
</dbReference>
<evidence type="ECO:0000313" key="6">
    <source>
        <dbReference type="Proteomes" id="UP000620874"/>
    </source>
</evidence>
<dbReference type="PANTHER" id="PTHR43356:SF2">
    <property type="entry name" value="PHOSPHATE ACETYLTRANSFERASE"/>
    <property type="match status" value="1"/>
</dbReference>
<dbReference type="Gene3D" id="3.40.718.10">
    <property type="entry name" value="Isopropylmalate Dehydrogenase"/>
    <property type="match status" value="1"/>
</dbReference>